<accession>A0A937VWL1</accession>
<evidence type="ECO:0000313" key="3">
    <source>
        <dbReference type="Proteomes" id="UP000712673"/>
    </source>
</evidence>
<gene>
    <name evidence="2" type="ORF">FJZ47_01125</name>
</gene>
<dbReference type="Pfam" id="PF00581">
    <property type="entry name" value="Rhodanese"/>
    <property type="match status" value="1"/>
</dbReference>
<comment type="caution">
    <text evidence="2">The sequence shown here is derived from an EMBL/GenBank/DDBJ whole genome shotgun (WGS) entry which is preliminary data.</text>
</comment>
<evidence type="ECO:0000259" key="1">
    <source>
        <dbReference type="PROSITE" id="PS50206"/>
    </source>
</evidence>
<protein>
    <recommendedName>
        <fullName evidence="1">Rhodanese domain-containing protein</fullName>
    </recommendedName>
</protein>
<feature type="domain" description="Rhodanese" evidence="1">
    <location>
        <begin position="30"/>
        <end position="79"/>
    </location>
</feature>
<dbReference type="InterPro" id="IPR001763">
    <property type="entry name" value="Rhodanese-like_dom"/>
</dbReference>
<dbReference type="EMBL" id="VGLS01000016">
    <property type="protein sequence ID" value="MBM3222394.1"/>
    <property type="molecule type" value="Genomic_DNA"/>
</dbReference>
<sequence length="79" mass="8752">MATTLEAMVVAAKAVVPALTAEQVQAKVHAGESFVILDVREKDEYDQGHIEQAKLLPRGLLEFRINDMVPDKNTNIILH</sequence>
<dbReference type="PROSITE" id="PS50206">
    <property type="entry name" value="RHODANESE_3"/>
    <property type="match status" value="1"/>
</dbReference>
<dbReference type="CDD" id="cd00158">
    <property type="entry name" value="RHOD"/>
    <property type="match status" value="1"/>
</dbReference>
<organism evidence="2 3">
    <name type="scientific">Tectimicrobiota bacterium</name>
    <dbReference type="NCBI Taxonomy" id="2528274"/>
    <lineage>
        <taxon>Bacteria</taxon>
        <taxon>Pseudomonadati</taxon>
        <taxon>Nitrospinota/Tectimicrobiota group</taxon>
        <taxon>Candidatus Tectimicrobiota</taxon>
    </lineage>
</organism>
<name>A0A937VWL1_UNCTE</name>
<evidence type="ECO:0000313" key="2">
    <source>
        <dbReference type="EMBL" id="MBM3222394.1"/>
    </source>
</evidence>
<dbReference type="InterPro" id="IPR036873">
    <property type="entry name" value="Rhodanese-like_dom_sf"/>
</dbReference>
<dbReference type="Proteomes" id="UP000712673">
    <property type="component" value="Unassembled WGS sequence"/>
</dbReference>
<dbReference type="SUPFAM" id="SSF52821">
    <property type="entry name" value="Rhodanese/Cell cycle control phosphatase"/>
    <property type="match status" value="1"/>
</dbReference>
<proteinExistence type="predicted"/>
<dbReference type="Gene3D" id="3.40.250.10">
    <property type="entry name" value="Rhodanese-like domain"/>
    <property type="match status" value="1"/>
</dbReference>
<reference evidence="2" key="1">
    <citation type="submission" date="2019-03" db="EMBL/GenBank/DDBJ databases">
        <title>Lake Tanganyika Metagenome-Assembled Genomes (MAGs).</title>
        <authorList>
            <person name="Tran P."/>
        </authorList>
    </citation>
    <scope>NUCLEOTIDE SEQUENCE</scope>
    <source>
        <strain evidence="2">K_DeepCast_65m_m2_066</strain>
    </source>
</reference>
<dbReference type="AlphaFoldDB" id="A0A937VWL1"/>